<dbReference type="AlphaFoldDB" id="A0AA86W524"/>
<dbReference type="EMBL" id="OY731408">
    <property type="protein sequence ID" value="CAJ1978070.1"/>
    <property type="molecule type" value="Genomic_DNA"/>
</dbReference>
<sequence>SDDYFYTVVKRMSEVTVVRRSTVLNYGGGDMHDAGAATGVAAAGTSTDGAPPLACVLIGSTFGGSVDAPKGANERRAGCWRMGAKLKIRTE</sequence>
<feature type="non-terminal residue" evidence="1">
    <location>
        <position position="1"/>
    </location>
</feature>
<proteinExistence type="predicted"/>
<protein>
    <submittedName>
        <fullName evidence="1">Uncharacterized protein</fullName>
    </submittedName>
</protein>
<reference evidence="1" key="1">
    <citation type="submission" date="2023-10" db="EMBL/GenBank/DDBJ databases">
        <authorList>
            <person name="Domelevo Entfellner J.-B."/>
        </authorList>
    </citation>
    <scope>NUCLEOTIDE SEQUENCE</scope>
</reference>
<evidence type="ECO:0000313" key="2">
    <source>
        <dbReference type="Proteomes" id="UP001189624"/>
    </source>
</evidence>
<dbReference type="Gramene" id="rna-AYBTSS11_LOCUS30245">
    <property type="protein sequence ID" value="CAJ1978070.1"/>
    <property type="gene ID" value="gene-AYBTSS11_LOCUS30245"/>
</dbReference>
<accession>A0AA86W524</accession>
<keyword evidence="2" id="KW-1185">Reference proteome</keyword>
<gene>
    <name evidence="1" type="ORF">AYBTSS11_LOCUS30245</name>
</gene>
<dbReference type="Proteomes" id="UP001189624">
    <property type="component" value="Chromosome 11"/>
</dbReference>
<name>A0AA86W524_9FABA</name>
<organism evidence="1 2">
    <name type="scientific">Sphenostylis stenocarpa</name>
    <dbReference type="NCBI Taxonomy" id="92480"/>
    <lineage>
        <taxon>Eukaryota</taxon>
        <taxon>Viridiplantae</taxon>
        <taxon>Streptophyta</taxon>
        <taxon>Embryophyta</taxon>
        <taxon>Tracheophyta</taxon>
        <taxon>Spermatophyta</taxon>
        <taxon>Magnoliopsida</taxon>
        <taxon>eudicotyledons</taxon>
        <taxon>Gunneridae</taxon>
        <taxon>Pentapetalae</taxon>
        <taxon>rosids</taxon>
        <taxon>fabids</taxon>
        <taxon>Fabales</taxon>
        <taxon>Fabaceae</taxon>
        <taxon>Papilionoideae</taxon>
        <taxon>50 kb inversion clade</taxon>
        <taxon>NPAAA clade</taxon>
        <taxon>indigoferoid/millettioid clade</taxon>
        <taxon>Phaseoleae</taxon>
        <taxon>Sphenostylis</taxon>
    </lineage>
</organism>
<evidence type="ECO:0000313" key="1">
    <source>
        <dbReference type="EMBL" id="CAJ1978070.1"/>
    </source>
</evidence>